<feature type="compositionally biased region" description="Basic and acidic residues" evidence="2">
    <location>
        <begin position="688"/>
        <end position="701"/>
    </location>
</feature>
<sequence length="874" mass="90856">MDEEAALKAVHDALRPQTFQVLHSSQWDSLRETLGLLVRHAAAEGAARASLAARLEALEAAARDDGMAAAVSAAGVRVEKVERAARQLDERHDGMAEALAALAERVARAEEGAEARWREAAARAEEDRAAAAGAAAEAAAAAAEAAARGEEAAGAAARGEEAAAAALREAKAAVAAVVAHRVVPLEQRAHEAEAKGAGLAAAVEAVRQEVAHPPAGSAVAELRKRLHTLEEVKKMWTPAPSVAGVAAEETTKEAIEGAGELGVLGLGKRVADTEWLVDVRGLFSAYQGLKARVEDIEELPGAPHALHANADAPAAASGEETPRDGAEEEEAPATRRSAALSRAASRAQLAGANEARKEKAKEQVVEAAERVELADAVERLHGAISEMRERINALEDRASLGGAEVPLHAAIEKAAKPIARAVEKKADLDELIRATARALADLATETRHLFSQLQGARLPSAPSERLADAPRVSSAARQRLSLPLPPAGGEAAEKDARGPPVASQEHAALAAEAKLASHEARSDALAVQADEIVAHQAAAAKFVSDELRSLRSGAARVAQRLDATSFAAAAAEAARRESRAPLELLALALCLVIEGRRWGGAAPPLAVEEELPAEQSAGGALRALEARRSEASLAGGAAMARLARLVFEAGVREKADAPPPPGVPPPARGAAVDAAAEGRAEAEEREGAEERRAEKEAERGGKGWRASPPRGGVAAVGAPPARVEALELRLAALERAERAAAHANTRDVWGKLWAAVHRLQYRLRVVEKAAGCADEGAVPLSRALVDNFKSYAMAGEASEGVLKHMPPARPSTAGQRASVAGILSAAPQRRAGSAGATRPRALPFARSQPEFRPYVSSLGEHYAKQPTFHLAGAD</sequence>
<feature type="compositionally biased region" description="Low complexity" evidence="2">
    <location>
        <begin position="502"/>
        <end position="513"/>
    </location>
</feature>
<feature type="coiled-coil region" evidence="1">
    <location>
        <begin position="357"/>
        <end position="397"/>
    </location>
</feature>
<dbReference type="AlphaFoldDB" id="A0AB34JPC7"/>
<name>A0AB34JPC7_PRYPA</name>
<accession>A0AB34JPC7</accession>
<protein>
    <submittedName>
        <fullName evidence="3">Uncharacterized protein</fullName>
    </submittedName>
</protein>
<dbReference type="EMBL" id="JBGBPQ010000005">
    <property type="protein sequence ID" value="KAL1523534.1"/>
    <property type="molecule type" value="Genomic_DNA"/>
</dbReference>
<feature type="region of interest" description="Disordered" evidence="2">
    <location>
        <begin position="308"/>
        <end position="335"/>
    </location>
</feature>
<gene>
    <name evidence="3" type="ORF">AB1Y20_018471</name>
</gene>
<evidence type="ECO:0000256" key="2">
    <source>
        <dbReference type="SAM" id="MobiDB-lite"/>
    </source>
</evidence>
<proteinExistence type="predicted"/>
<dbReference type="Proteomes" id="UP001515480">
    <property type="component" value="Unassembled WGS sequence"/>
</dbReference>
<reference evidence="3 4" key="1">
    <citation type="journal article" date="2024" name="Science">
        <title>Giant polyketide synthase enzymes in the biosynthesis of giant marine polyether toxins.</title>
        <authorList>
            <person name="Fallon T.R."/>
            <person name="Shende V.V."/>
            <person name="Wierzbicki I.H."/>
            <person name="Pendleton A.L."/>
            <person name="Watervoot N.F."/>
            <person name="Auber R.P."/>
            <person name="Gonzalez D.J."/>
            <person name="Wisecaver J.H."/>
            <person name="Moore B.S."/>
        </authorList>
    </citation>
    <scope>NUCLEOTIDE SEQUENCE [LARGE SCALE GENOMIC DNA]</scope>
    <source>
        <strain evidence="3 4">12B1</strain>
    </source>
</reference>
<evidence type="ECO:0000313" key="4">
    <source>
        <dbReference type="Proteomes" id="UP001515480"/>
    </source>
</evidence>
<evidence type="ECO:0000256" key="1">
    <source>
        <dbReference type="SAM" id="Coils"/>
    </source>
</evidence>
<keyword evidence="1" id="KW-0175">Coiled coil</keyword>
<comment type="caution">
    <text evidence="3">The sequence shown here is derived from an EMBL/GenBank/DDBJ whole genome shotgun (WGS) entry which is preliminary data.</text>
</comment>
<keyword evidence="4" id="KW-1185">Reference proteome</keyword>
<organism evidence="3 4">
    <name type="scientific">Prymnesium parvum</name>
    <name type="common">Toxic golden alga</name>
    <dbReference type="NCBI Taxonomy" id="97485"/>
    <lineage>
        <taxon>Eukaryota</taxon>
        <taxon>Haptista</taxon>
        <taxon>Haptophyta</taxon>
        <taxon>Prymnesiophyceae</taxon>
        <taxon>Prymnesiales</taxon>
        <taxon>Prymnesiaceae</taxon>
        <taxon>Prymnesium</taxon>
    </lineage>
</organism>
<feature type="region of interest" description="Disordered" evidence="2">
    <location>
        <begin position="653"/>
        <end position="716"/>
    </location>
</feature>
<evidence type="ECO:0000313" key="3">
    <source>
        <dbReference type="EMBL" id="KAL1523534.1"/>
    </source>
</evidence>
<feature type="region of interest" description="Disordered" evidence="2">
    <location>
        <begin position="454"/>
        <end position="513"/>
    </location>
</feature>
<feature type="compositionally biased region" description="Pro residues" evidence="2">
    <location>
        <begin position="657"/>
        <end position="667"/>
    </location>
</feature>